<evidence type="ECO:0000313" key="1">
    <source>
        <dbReference type="EMBL" id="TDZ34051.1"/>
    </source>
</evidence>
<sequence>MKRRDSGAGHPFDAAEIPQGLPRHQSLLEIFWNPSLDGLALTSSPSCKDPQTLPTHTKKLRARLVPPSLQLLVRDVGGGTPFWPLLPGSDAQLHYATAARDMATRCHDADPR</sequence>
<organism evidence="1 2">
    <name type="scientific">Colletotrichum spinosum</name>
    <dbReference type="NCBI Taxonomy" id="1347390"/>
    <lineage>
        <taxon>Eukaryota</taxon>
        <taxon>Fungi</taxon>
        <taxon>Dikarya</taxon>
        <taxon>Ascomycota</taxon>
        <taxon>Pezizomycotina</taxon>
        <taxon>Sordariomycetes</taxon>
        <taxon>Hypocreomycetidae</taxon>
        <taxon>Glomerellales</taxon>
        <taxon>Glomerellaceae</taxon>
        <taxon>Colletotrichum</taxon>
        <taxon>Colletotrichum orbiculare species complex</taxon>
    </lineage>
</organism>
<keyword evidence="2" id="KW-1185">Reference proteome</keyword>
<comment type="caution">
    <text evidence="1">The sequence shown here is derived from an EMBL/GenBank/DDBJ whole genome shotgun (WGS) entry which is preliminary data.</text>
</comment>
<dbReference type="EMBL" id="QAPG01000057">
    <property type="protein sequence ID" value="TDZ34051.1"/>
    <property type="molecule type" value="Genomic_DNA"/>
</dbReference>
<reference evidence="1 2" key="1">
    <citation type="submission" date="2018-11" db="EMBL/GenBank/DDBJ databases">
        <title>Genome sequence and assembly of Colletotrichum spinosum.</title>
        <authorList>
            <person name="Gan P."/>
            <person name="Shirasu K."/>
        </authorList>
    </citation>
    <scope>NUCLEOTIDE SEQUENCE [LARGE SCALE GENOMIC DNA]</scope>
    <source>
        <strain evidence="1 2">CBS 515.97</strain>
    </source>
</reference>
<protein>
    <submittedName>
        <fullName evidence="1">Uncharacterized protein</fullName>
    </submittedName>
</protein>
<proteinExistence type="predicted"/>
<dbReference type="AlphaFoldDB" id="A0A4R8Q6B7"/>
<accession>A0A4R8Q6B7</accession>
<gene>
    <name evidence="1" type="ORF">C8035_v000622</name>
</gene>
<dbReference type="Proteomes" id="UP000295083">
    <property type="component" value="Unassembled WGS sequence"/>
</dbReference>
<name>A0A4R8Q6B7_9PEZI</name>
<evidence type="ECO:0000313" key="2">
    <source>
        <dbReference type="Proteomes" id="UP000295083"/>
    </source>
</evidence>